<accession>A0A8H6PRI4</accession>
<protein>
    <submittedName>
        <fullName evidence="2">Uncharacterized protein</fullName>
    </submittedName>
</protein>
<dbReference type="Proteomes" id="UP000662466">
    <property type="component" value="Unassembled WGS sequence"/>
</dbReference>
<proteinExistence type="predicted"/>
<name>A0A8H6PRI4_9EURO</name>
<comment type="caution">
    <text evidence="2">The sequence shown here is derived from an EMBL/GenBank/DDBJ whole genome shotgun (WGS) entry which is preliminary data.</text>
</comment>
<organism evidence="2 4">
    <name type="scientific">Aspergillus hiratsukae</name>
    <dbReference type="NCBI Taxonomy" id="1194566"/>
    <lineage>
        <taxon>Eukaryota</taxon>
        <taxon>Fungi</taxon>
        <taxon>Dikarya</taxon>
        <taxon>Ascomycota</taxon>
        <taxon>Pezizomycotina</taxon>
        <taxon>Eurotiomycetes</taxon>
        <taxon>Eurotiomycetidae</taxon>
        <taxon>Eurotiales</taxon>
        <taxon>Aspergillaceae</taxon>
        <taxon>Aspergillus</taxon>
        <taxon>Aspergillus subgen. Fumigati</taxon>
    </lineage>
</organism>
<dbReference type="OrthoDB" id="5427664at2759"/>
<gene>
    <name evidence="1" type="ORF">CNMCM5793_007745</name>
    <name evidence="2" type="ORF">CNMCM6106_006102</name>
</gene>
<evidence type="ECO:0000313" key="2">
    <source>
        <dbReference type="EMBL" id="KAF7159009.1"/>
    </source>
</evidence>
<evidence type="ECO:0000313" key="1">
    <source>
        <dbReference type="EMBL" id="KAF7114167.1"/>
    </source>
</evidence>
<reference evidence="2" key="1">
    <citation type="submission" date="2020-06" db="EMBL/GenBank/DDBJ databases">
        <title>Draft genome sequences of strains closely related to Aspergillus parafelis and Aspergillus hiratsukae.</title>
        <authorList>
            <person name="Dos Santos R.A.C."/>
            <person name="Rivero-Menendez O."/>
            <person name="Steenwyk J.L."/>
            <person name="Mead M.E."/>
            <person name="Goldman G.H."/>
            <person name="Alastruey-Izquierdo A."/>
            <person name="Rokas A."/>
        </authorList>
    </citation>
    <scope>NUCLEOTIDE SEQUENCE</scope>
    <source>
        <strain evidence="1">CNM-CM5793</strain>
        <strain evidence="2">CNM-CM6106</strain>
    </source>
</reference>
<dbReference type="Proteomes" id="UP000630445">
    <property type="component" value="Unassembled WGS sequence"/>
</dbReference>
<keyword evidence="3" id="KW-1185">Reference proteome</keyword>
<evidence type="ECO:0000313" key="3">
    <source>
        <dbReference type="Proteomes" id="UP000630445"/>
    </source>
</evidence>
<dbReference type="AlphaFoldDB" id="A0A8H6PRI4"/>
<evidence type="ECO:0000313" key="4">
    <source>
        <dbReference type="Proteomes" id="UP000662466"/>
    </source>
</evidence>
<dbReference type="EMBL" id="JACBAD010002126">
    <property type="protein sequence ID" value="KAF7114167.1"/>
    <property type="molecule type" value="Genomic_DNA"/>
</dbReference>
<sequence length="112" mass="12416">MPFHTFEDAVHTFQAPLSTTATRETQETQALKPILDTRLDHFVLQLNDQQPVTELFLLVCGYAQYWGLSVLDVANNLWTVTDVVCYPSFTHAAALLPSGPTSSAIRSLLLPV</sequence>
<dbReference type="EMBL" id="JACBAF010002281">
    <property type="protein sequence ID" value="KAF7159009.1"/>
    <property type="molecule type" value="Genomic_DNA"/>
</dbReference>